<keyword evidence="2" id="KW-1185">Reference proteome</keyword>
<dbReference type="RefSeq" id="WP_147668195.1">
    <property type="nucleotide sequence ID" value="NZ_VDUW01000007.1"/>
</dbReference>
<dbReference type="InterPro" id="IPR007263">
    <property type="entry name" value="DCC1-like"/>
</dbReference>
<dbReference type="PANTHER" id="PTHR33639">
    <property type="entry name" value="THIOL-DISULFIDE OXIDOREDUCTASE DCC"/>
    <property type="match status" value="1"/>
</dbReference>
<organism evidence="1 2">
    <name type="scientific">Cerasibacillus terrae</name>
    <dbReference type="NCBI Taxonomy" id="2498845"/>
    <lineage>
        <taxon>Bacteria</taxon>
        <taxon>Bacillati</taxon>
        <taxon>Bacillota</taxon>
        <taxon>Bacilli</taxon>
        <taxon>Bacillales</taxon>
        <taxon>Bacillaceae</taxon>
        <taxon>Cerasibacillus</taxon>
    </lineage>
</organism>
<sequence>MEHPIILFDGQCHFCDQSVQFIIKHDAKGFFKFASQQGEIGQELLNAYEVPEEIDSIILLNNDKYYIKSSAALRICFHLTGGWKLFSVFLIIPSPVRDFFYNIIAQNRYRWFGKKESCQLPTKEIRKRFLDMK</sequence>
<name>A0A5C8NRF4_9BACI</name>
<dbReference type="Pfam" id="PF04134">
    <property type="entry name" value="DCC1-like"/>
    <property type="match status" value="1"/>
</dbReference>
<proteinExistence type="predicted"/>
<dbReference type="EMBL" id="VDUW01000007">
    <property type="protein sequence ID" value="TXL63697.1"/>
    <property type="molecule type" value="Genomic_DNA"/>
</dbReference>
<dbReference type="AlphaFoldDB" id="A0A5C8NRF4"/>
<gene>
    <name evidence="1" type="ORF">FHP05_10995</name>
</gene>
<comment type="caution">
    <text evidence="1">The sequence shown here is derived from an EMBL/GenBank/DDBJ whole genome shotgun (WGS) entry which is preliminary data.</text>
</comment>
<evidence type="ECO:0000313" key="2">
    <source>
        <dbReference type="Proteomes" id="UP000321574"/>
    </source>
</evidence>
<dbReference type="GO" id="GO:0015035">
    <property type="term" value="F:protein-disulfide reductase activity"/>
    <property type="evidence" value="ECO:0007669"/>
    <property type="project" value="InterPro"/>
</dbReference>
<reference evidence="1 2" key="1">
    <citation type="submission" date="2019-06" db="EMBL/GenBank/DDBJ databases">
        <title>Cerasibacillus sp. nov., isolated from maize field.</title>
        <authorList>
            <person name="Lin S.-Y."/>
            <person name="Tsai C.-F."/>
            <person name="Young C.-C."/>
        </authorList>
    </citation>
    <scope>NUCLEOTIDE SEQUENCE [LARGE SCALE GENOMIC DNA]</scope>
    <source>
        <strain evidence="1 2">CC-CFT480</strain>
    </source>
</reference>
<dbReference type="InterPro" id="IPR052927">
    <property type="entry name" value="DCC_oxidoreductase"/>
</dbReference>
<evidence type="ECO:0000313" key="1">
    <source>
        <dbReference type="EMBL" id="TXL63697.1"/>
    </source>
</evidence>
<dbReference type="OrthoDB" id="9785438at2"/>
<protein>
    <submittedName>
        <fullName evidence="1">Thiol-disulfide oxidoreductase DCC family protein</fullName>
    </submittedName>
</protein>
<accession>A0A5C8NRF4</accession>
<dbReference type="Proteomes" id="UP000321574">
    <property type="component" value="Unassembled WGS sequence"/>
</dbReference>
<dbReference type="PANTHER" id="PTHR33639:SF2">
    <property type="entry name" value="DUF393 DOMAIN-CONTAINING PROTEIN"/>
    <property type="match status" value="1"/>
</dbReference>